<dbReference type="Proteomes" id="UP000321514">
    <property type="component" value="Unassembled WGS sequence"/>
</dbReference>
<gene>
    <name evidence="2" type="ORF">MFU01_04560</name>
</gene>
<evidence type="ECO:0000256" key="1">
    <source>
        <dbReference type="SAM" id="Phobius"/>
    </source>
</evidence>
<keyword evidence="1" id="KW-0472">Membrane</keyword>
<dbReference type="AlphaFoldDB" id="A0A511SU20"/>
<dbReference type="EMBL" id="BJXR01000006">
    <property type="protein sequence ID" value="GEN05419.1"/>
    <property type="molecule type" value="Genomic_DNA"/>
</dbReference>
<keyword evidence="1" id="KW-1133">Transmembrane helix</keyword>
<protein>
    <submittedName>
        <fullName evidence="2">Uncharacterized protein</fullName>
    </submittedName>
</protein>
<feature type="transmembrane region" description="Helical" evidence="1">
    <location>
        <begin position="44"/>
        <end position="66"/>
    </location>
</feature>
<reference evidence="2 3" key="1">
    <citation type="submission" date="2019-07" db="EMBL/GenBank/DDBJ databases">
        <title>Whole genome shotgun sequence of Myxococcus fulvus NBRC 100333.</title>
        <authorList>
            <person name="Hosoyama A."/>
            <person name="Uohara A."/>
            <person name="Ohji S."/>
            <person name="Ichikawa N."/>
        </authorList>
    </citation>
    <scope>NUCLEOTIDE SEQUENCE [LARGE SCALE GENOMIC DNA]</scope>
    <source>
        <strain evidence="2 3">NBRC 100333</strain>
    </source>
</reference>
<name>A0A511SU20_MYXFU</name>
<comment type="caution">
    <text evidence="2">The sequence shown here is derived from an EMBL/GenBank/DDBJ whole genome shotgun (WGS) entry which is preliminary data.</text>
</comment>
<organism evidence="2 3">
    <name type="scientific">Myxococcus fulvus</name>
    <dbReference type="NCBI Taxonomy" id="33"/>
    <lineage>
        <taxon>Bacteria</taxon>
        <taxon>Pseudomonadati</taxon>
        <taxon>Myxococcota</taxon>
        <taxon>Myxococcia</taxon>
        <taxon>Myxococcales</taxon>
        <taxon>Cystobacterineae</taxon>
        <taxon>Myxococcaceae</taxon>
        <taxon>Myxococcus</taxon>
    </lineage>
</organism>
<evidence type="ECO:0000313" key="3">
    <source>
        <dbReference type="Proteomes" id="UP000321514"/>
    </source>
</evidence>
<evidence type="ECO:0000313" key="2">
    <source>
        <dbReference type="EMBL" id="GEN05419.1"/>
    </source>
</evidence>
<accession>A0A511SU20</accession>
<keyword evidence="1" id="KW-0812">Transmembrane</keyword>
<feature type="transmembrane region" description="Helical" evidence="1">
    <location>
        <begin position="102"/>
        <end position="123"/>
    </location>
</feature>
<proteinExistence type="predicted"/>
<sequence>MSDAGKAIAAGAWTLLRLSGQDHVARMGRVKARRGGTMYSKDVFSTVALSGGVLLGLVGLLGGRLLSGAAVLGRWPVGRREWGQCMLLLGGVKPRRIKLLSFVWFFVCAFLAFAFIIAVMLYGKRTYGWP</sequence>
<dbReference type="STRING" id="1334629.MFUL124B02_06120"/>